<dbReference type="InterPro" id="IPR029058">
    <property type="entry name" value="AB_hydrolase_fold"/>
</dbReference>
<evidence type="ECO:0008006" key="3">
    <source>
        <dbReference type="Google" id="ProtNLM"/>
    </source>
</evidence>
<reference evidence="2" key="1">
    <citation type="submission" date="2017-08" db="EMBL/GenBank/DDBJ databases">
        <title>A dynamic microbial community with high functional redundancy inhabits the cold, oxic subseafloor aquifer.</title>
        <authorList>
            <person name="Tully B.J."/>
            <person name="Wheat C.G."/>
            <person name="Glazer B.T."/>
            <person name="Huber J.A."/>
        </authorList>
    </citation>
    <scope>NUCLEOTIDE SEQUENCE [LARGE SCALE GENOMIC DNA]</scope>
</reference>
<evidence type="ECO:0000313" key="1">
    <source>
        <dbReference type="EMBL" id="PCI94080.1"/>
    </source>
</evidence>
<name>A0A2A4YHK3_UNCAE</name>
<accession>A0A2A4YHK3</accession>
<dbReference type="SUPFAM" id="SSF53474">
    <property type="entry name" value="alpha/beta-Hydrolases"/>
    <property type="match status" value="1"/>
</dbReference>
<sequence>MRKIAIYFIAACLVTSLQAEEKVLVCLHGFMRAKSNMSLFRYLFNKEGWNVHVWRYPSKTKTIEEHAQEFLVFLDDLKEEYPESSFCYATHSMGALVLRAALSSDGCPEEAKTGKAVLIAPPNRGSSYGRFLSKFRKINELAGPNAGKQLLQFCFEYYSSR</sequence>
<dbReference type="PANTHER" id="PTHR37946:SF1">
    <property type="entry name" value="SLL1969 PROTEIN"/>
    <property type="match status" value="1"/>
</dbReference>
<comment type="caution">
    <text evidence="1">The sequence shown here is derived from an EMBL/GenBank/DDBJ whole genome shotgun (WGS) entry which is preliminary data.</text>
</comment>
<dbReference type="AlphaFoldDB" id="A0A2A4YHK3"/>
<gene>
    <name evidence="1" type="ORF">COB11_04395</name>
</gene>
<dbReference type="PANTHER" id="PTHR37946">
    <property type="entry name" value="SLL1969 PROTEIN"/>
    <property type="match status" value="1"/>
</dbReference>
<organism evidence="1 2">
    <name type="scientific">Aerophobetes bacterium</name>
    <dbReference type="NCBI Taxonomy" id="2030807"/>
    <lineage>
        <taxon>Bacteria</taxon>
        <taxon>Candidatus Aerophobota</taxon>
    </lineage>
</organism>
<evidence type="ECO:0000313" key="2">
    <source>
        <dbReference type="Proteomes" id="UP000217838"/>
    </source>
</evidence>
<dbReference type="Gene3D" id="3.40.50.1820">
    <property type="entry name" value="alpha/beta hydrolase"/>
    <property type="match status" value="1"/>
</dbReference>
<proteinExistence type="predicted"/>
<dbReference type="EMBL" id="NVUU01000046">
    <property type="protein sequence ID" value="PCI94080.1"/>
    <property type="molecule type" value="Genomic_DNA"/>
</dbReference>
<dbReference type="Proteomes" id="UP000217838">
    <property type="component" value="Unassembled WGS sequence"/>
</dbReference>
<protein>
    <recommendedName>
        <fullName evidence="3">Serine aminopeptidase S33 domain-containing protein</fullName>
    </recommendedName>
</protein>